<dbReference type="InterPro" id="IPR016174">
    <property type="entry name" value="Di-haem_cyt_TM"/>
</dbReference>
<dbReference type="OrthoDB" id="196472at2"/>
<dbReference type="Proteomes" id="UP000309186">
    <property type="component" value="Unassembled WGS sequence"/>
</dbReference>
<proteinExistence type="predicted"/>
<feature type="transmembrane region" description="Helical" evidence="6">
    <location>
        <begin position="139"/>
        <end position="158"/>
    </location>
</feature>
<feature type="transmembrane region" description="Helical" evidence="6">
    <location>
        <begin position="12"/>
        <end position="30"/>
    </location>
</feature>
<dbReference type="GO" id="GO:0005886">
    <property type="term" value="C:plasma membrane"/>
    <property type="evidence" value="ECO:0007669"/>
    <property type="project" value="UniProtKB-SubCell"/>
</dbReference>
<dbReference type="PANTHER" id="PTHR30485">
    <property type="entry name" value="NI/FE-HYDROGENASE 1 B-TYPE CYTOCHROME SUBUNIT"/>
    <property type="match status" value="1"/>
</dbReference>
<dbReference type="GO" id="GO:0009055">
    <property type="term" value="F:electron transfer activity"/>
    <property type="evidence" value="ECO:0007669"/>
    <property type="project" value="InterPro"/>
</dbReference>
<evidence type="ECO:0000256" key="5">
    <source>
        <dbReference type="ARBA" id="ARBA00023136"/>
    </source>
</evidence>
<evidence type="ECO:0000256" key="2">
    <source>
        <dbReference type="ARBA" id="ARBA00022475"/>
    </source>
</evidence>
<keyword evidence="2" id="KW-1003">Cell membrane</keyword>
<evidence type="ECO:0000313" key="10">
    <source>
        <dbReference type="Proteomes" id="UP000309186"/>
    </source>
</evidence>
<keyword evidence="4 6" id="KW-1133">Transmembrane helix</keyword>
<dbReference type="PANTHER" id="PTHR30485:SF2">
    <property type="entry name" value="BLL0597 PROTEIN"/>
    <property type="match status" value="1"/>
</dbReference>
<dbReference type="EMBL" id="PPSW01000035">
    <property type="protein sequence ID" value="TLX45450.1"/>
    <property type="molecule type" value="Genomic_DNA"/>
</dbReference>
<dbReference type="Gene3D" id="1.20.950.20">
    <property type="entry name" value="Transmembrane di-heme cytochromes, Chain C"/>
    <property type="match status" value="1"/>
</dbReference>
<dbReference type="InterPro" id="IPR051542">
    <property type="entry name" value="Hydrogenase_cytochrome"/>
</dbReference>
<evidence type="ECO:0000313" key="8">
    <source>
        <dbReference type="EMBL" id="TLX45060.1"/>
    </source>
</evidence>
<evidence type="ECO:0000256" key="6">
    <source>
        <dbReference type="SAM" id="Phobius"/>
    </source>
</evidence>
<feature type="domain" description="Cytochrome b561 bacterial/Ni-hydrogenase" evidence="7">
    <location>
        <begin position="4"/>
        <end position="169"/>
    </location>
</feature>
<dbReference type="GO" id="GO:0020037">
    <property type="term" value="F:heme binding"/>
    <property type="evidence" value="ECO:0007669"/>
    <property type="project" value="TreeGrafter"/>
</dbReference>
<accession>A0A5R9PX09</accession>
<sequence length="240" mass="26563">MIRVYDLPTRVFHWLFAFGFLTAFTLANTIDDEQAAFSYHMIAGATICMALVWRVIWGFVGTKHAKFSDFDLNPSALMHYLKGALSGCNTHSVGHNPASSWAAITMMILAACLGVTGFLMTNGPFNEVIEEVHELCANAFMLVVVLHLCGIALHTIKYRDPIGKSMVSGEKSVSDDNKPVATFTILGVLCLVATLLFTTTLIAQFDPHTSTTSIFGVTWQLSEFETDEHKAHDEHYDEHE</sequence>
<evidence type="ECO:0000256" key="4">
    <source>
        <dbReference type="ARBA" id="ARBA00022989"/>
    </source>
</evidence>
<dbReference type="GO" id="GO:0022904">
    <property type="term" value="P:respiratory electron transport chain"/>
    <property type="evidence" value="ECO:0007669"/>
    <property type="project" value="InterPro"/>
</dbReference>
<reference evidence="9 10" key="1">
    <citation type="submission" date="2018-01" db="EMBL/GenBank/DDBJ databases">
        <title>Co-occurrence of chitin degradation, pigmentation and bioactivity in marine Pseudoalteromonas.</title>
        <authorList>
            <person name="Paulsen S."/>
            <person name="Gram L."/>
            <person name="Machado H."/>
        </authorList>
    </citation>
    <scope>NUCLEOTIDE SEQUENCE [LARGE SCALE GENOMIC DNA]</scope>
    <source>
        <strain evidence="9 10">S3663</strain>
    </source>
</reference>
<gene>
    <name evidence="9" type="ORF">C1E24_19245</name>
    <name evidence="8" type="ORF">C1E24_21010</name>
</gene>
<keyword evidence="5 6" id="KW-0472">Membrane</keyword>
<name>A0A5R9PX09_9GAMM</name>
<comment type="caution">
    <text evidence="9">The sequence shown here is derived from an EMBL/GenBank/DDBJ whole genome shotgun (WGS) entry which is preliminary data.</text>
</comment>
<dbReference type="Pfam" id="PF01292">
    <property type="entry name" value="Ni_hydr_CYTB"/>
    <property type="match status" value="1"/>
</dbReference>
<dbReference type="AlphaFoldDB" id="A0A5R9PX09"/>
<dbReference type="SUPFAM" id="SSF81342">
    <property type="entry name" value="Transmembrane di-heme cytochromes"/>
    <property type="match status" value="1"/>
</dbReference>
<dbReference type="RefSeq" id="WP_138484251.1">
    <property type="nucleotide sequence ID" value="NZ_PPSW01000035.1"/>
</dbReference>
<evidence type="ECO:0000256" key="3">
    <source>
        <dbReference type="ARBA" id="ARBA00022692"/>
    </source>
</evidence>
<feature type="transmembrane region" description="Helical" evidence="6">
    <location>
        <begin position="179"/>
        <end position="203"/>
    </location>
</feature>
<evidence type="ECO:0000313" key="9">
    <source>
        <dbReference type="EMBL" id="TLX45450.1"/>
    </source>
</evidence>
<dbReference type="InterPro" id="IPR011577">
    <property type="entry name" value="Cyt_b561_bac/Ni-Hgenase"/>
</dbReference>
<keyword evidence="3 6" id="KW-0812">Transmembrane</keyword>
<protein>
    <submittedName>
        <fullName evidence="9">Cytochrome b</fullName>
    </submittedName>
</protein>
<evidence type="ECO:0000256" key="1">
    <source>
        <dbReference type="ARBA" id="ARBA00004651"/>
    </source>
</evidence>
<dbReference type="EMBL" id="PPSW01000097">
    <property type="protein sequence ID" value="TLX45060.1"/>
    <property type="molecule type" value="Genomic_DNA"/>
</dbReference>
<feature type="transmembrane region" description="Helical" evidence="6">
    <location>
        <begin position="101"/>
        <end position="119"/>
    </location>
</feature>
<organism evidence="9 10">
    <name type="scientific">Pseudoalteromonas phenolica</name>
    <dbReference type="NCBI Taxonomy" id="161398"/>
    <lineage>
        <taxon>Bacteria</taxon>
        <taxon>Pseudomonadati</taxon>
        <taxon>Pseudomonadota</taxon>
        <taxon>Gammaproteobacteria</taxon>
        <taxon>Alteromonadales</taxon>
        <taxon>Pseudoalteromonadaceae</taxon>
        <taxon>Pseudoalteromonas</taxon>
    </lineage>
</organism>
<comment type="subcellular location">
    <subcellularLocation>
        <location evidence="1">Cell membrane</location>
        <topology evidence="1">Multi-pass membrane protein</topology>
    </subcellularLocation>
</comment>
<feature type="transmembrane region" description="Helical" evidence="6">
    <location>
        <begin position="36"/>
        <end position="57"/>
    </location>
</feature>
<evidence type="ECO:0000259" key="7">
    <source>
        <dbReference type="Pfam" id="PF01292"/>
    </source>
</evidence>